<dbReference type="Gene3D" id="2.60.20.10">
    <property type="entry name" value="Crystallins"/>
    <property type="match status" value="1"/>
</dbReference>
<evidence type="ECO:0000256" key="1">
    <source>
        <dbReference type="ARBA" id="ARBA00009646"/>
    </source>
</evidence>
<keyword evidence="2" id="KW-0677">Repeat</keyword>
<gene>
    <name evidence="5" type="ORF">Fcan01_28038</name>
</gene>
<dbReference type="OMA" id="YEDINFG"/>
<accession>A0A226CYR2</accession>
<dbReference type="SUPFAM" id="SSF49695">
    <property type="entry name" value="gamma-Crystallin-like"/>
    <property type="match status" value="1"/>
</dbReference>
<evidence type="ECO:0000313" key="5">
    <source>
        <dbReference type="EMBL" id="OXA37176.1"/>
    </source>
</evidence>
<proteinExistence type="inferred from homology"/>
<comment type="similarity">
    <text evidence="1">Belongs to the beta/gamma-crystallin family.</text>
</comment>
<dbReference type="InterPro" id="IPR001064">
    <property type="entry name" value="Beta/gamma_crystallin"/>
</dbReference>
<comment type="caution">
    <text evidence="5">The sequence shown here is derived from an EMBL/GenBank/DDBJ whole genome shotgun (WGS) entry which is preliminary data.</text>
</comment>
<dbReference type="Proteomes" id="UP000198287">
    <property type="component" value="Unassembled WGS sequence"/>
</dbReference>
<dbReference type="OrthoDB" id="9973045at2759"/>
<evidence type="ECO:0000259" key="4">
    <source>
        <dbReference type="SMART" id="SM00247"/>
    </source>
</evidence>
<feature type="domain" description="Beta/gamma crystallin 'Greek key'" evidence="4">
    <location>
        <begin position="21"/>
        <end position="104"/>
    </location>
</feature>
<dbReference type="SMART" id="SM00247">
    <property type="entry name" value="XTALbg"/>
    <property type="match status" value="1"/>
</dbReference>
<feature type="signal peptide" evidence="3">
    <location>
        <begin position="1"/>
        <end position="20"/>
    </location>
</feature>
<protein>
    <recommendedName>
        <fullName evidence="4">Beta/gamma crystallin 'Greek key' domain-containing protein</fullName>
    </recommendedName>
</protein>
<dbReference type="InterPro" id="IPR011024">
    <property type="entry name" value="G_crystallin-like"/>
</dbReference>
<dbReference type="EMBL" id="LNIX01000063">
    <property type="protein sequence ID" value="OXA37176.1"/>
    <property type="molecule type" value="Genomic_DNA"/>
</dbReference>
<keyword evidence="6" id="KW-1185">Reference proteome</keyword>
<organism evidence="5 6">
    <name type="scientific">Folsomia candida</name>
    <name type="common">Springtail</name>
    <dbReference type="NCBI Taxonomy" id="158441"/>
    <lineage>
        <taxon>Eukaryota</taxon>
        <taxon>Metazoa</taxon>
        <taxon>Ecdysozoa</taxon>
        <taxon>Arthropoda</taxon>
        <taxon>Hexapoda</taxon>
        <taxon>Collembola</taxon>
        <taxon>Entomobryomorpha</taxon>
        <taxon>Isotomoidea</taxon>
        <taxon>Isotomidae</taxon>
        <taxon>Proisotominae</taxon>
        <taxon>Folsomia</taxon>
    </lineage>
</organism>
<feature type="chain" id="PRO_5012917546" description="Beta/gamma crystallin 'Greek key' domain-containing protein" evidence="3">
    <location>
        <begin position="21"/>
        <end position="114"/>
    </location>
</feature>
<evidence type="ECO:0000313" key="6">
    <source>
        <dbReference type="Proteomes" id="UP000198287"/>
    </source>
</evidence>
<reference evidence="5 6" key="1">
    <citation type="submission" date="2015-12" db="EMBL/GenBank/DDBJ databases">
        <title>The genome of Folsomia candida.</title>
        <authorList>
            <person name="Faddeeva A."/>
            <person name="Derks M.F."/>
            <person name="Anvar Y."/>
            <person name="Smit S."/>
            <person name="Van Straalen N."/>
            <person name="Roelofs D."/>
        </authorList>
    </citation>
    <scope>NUCLEOTIDE SEQUENCE [LARGE SCALE GENOMIC DNA]</scope>
    <source>
        <strain evidence="5 6">VU population</strain>
        <tissue evidence="5">Whole body</tissue>
    </source>
</reference>
<evidence type="ECO:0000256" key="2">
    <source>
        <dbReference type="ARBA" id="ARBA00022737"/>
    </source>
</evidence>
<keyword evidence="3" id="KW-0732">Signal</keyword>
<sequence>MLSKFTIFCVLVVFAQPSHGLIKVYEDINFGGASRVLPPFKACLEVNNLWRNRISSVNTGGGCVILCEQVGCRGHCEKLYPGTASHNNLEVLGLNDKVLSYKQCESRNENRIPA</sequence>
<dbReference type="AlphaFoldDB" id="A0A226CYR2"/>
<evidence type="ECO:0000256" key="3">
    <source>
        <dbReference type="SAM" id="SignalP"/>
    </source>
</evidence>
<name>A0A226CYR2_FOLCA</name>